<dbReference type="CDD" id="cd10432">
    <property type="entry name" value="BI-1-like_bacterial"/>
    <property type="match status" value="1"/>
</dbReference>
<dbReference type="PANTHER" id="PTHR23291">
    <property type="entry name" value="BAX INHIBITOR-RELATED"/>
    <property type="match status" value="1"/>
</dbReference>
<evidence type="ECO:0000256" key="5">
    <source>
        <dbReference type="ARBA" id="ARBA00023136"/>
    </source>
</evidence>
<feature type="transmembrane region" description="Helical" evidence="6">
    <location>
        <begin position="138"/>
        <end position="159"/>
    </location>
</feature>
<dbReference type="Proteomes" id="UP000707138">
    <property type="component" value="Unassembled WGS sequence"/>
</dbReference>
<dbReference type="EMBL" id="JACJLA010000012">
    <property type="protein sequence ID" value="MBM6913074.1"/>
    <property type="molecule type" value="Genomic_DNA"/>
</dbReference>
<protein>
    <submittedName>
        <fullName evidence="7">Bax inhibitor-1/YccA family protein</fullName>
    </submittedName>
</protein>
<evidence type="ECO:0000256" key="6">
    <source>
        <dbReference type="RuleBase" id="RU004379"/>
    </source>
</evidence>
<evidence type="ECO:0000256" key="3">
    <source>
        <dbReference type="ARBA" id="ARBA00022692"/>
    </source>
</evidence>
<evidence type="ECO:0000256" key="1">
    <source>
        <dbReference type="ARBA" id="ARBA00004141"/>
    </source>
</evidence>
<feature type="transmembrane region" description="Helical" evidence="6">
    <location>
        <begin position="57"/>
        <end position="73"/>
    </location>
</feature>
<evidence type="ECO:0000256" key="4">
    <source>
        <dbReference type="ARBA" id="ARBA00022989"/>
    </source>
</evidence>
<feature type="transmembrane region" description="Helical" evidence="6">
    <location>
        <begin position="26"/>
        <end position="45"/>
    </location>
</feature>
<comment type="caution">
    <text evidence="7">The sequence shown here is derived from an EMBL/GenBank/DDBJ whole genome shotgun (WGS) entry which is preliminary data.</text>
</comment>
<comment type="similarity">
    <text evidence="2 6">Belongs to the BI1 family.</text>
</comment>
<feature type="transmembrane region" description="Helical" evidence="6">
    <location>
        <begin position="85"/>
        <end position="105"/>
    </location>
</feature>
<keyword evidence="5 6" id="KW-0472">Membrane</keyword>
<sequence>MNYSFPEEVSRIPVEQVVMKKLRNSMLWMAWGVLTTFVTILGALFNPQWLAMASHNYTWILLIELGVVILFSARQLTASVTSLKAMFFIYSILTGLTLAVLSTYYGTTAFFYAFLGTVAFFGTFAVVGAVTKRDLTSFSTYLVVALIAMIIMMLLNAFVFESSGFSMLLGALGVVIFTIFTAVDVNRIKHMLVQVAHEDESVLERVELIGALSLYLDFINLFLSILRFVRRD</sequence>
<dbReference type="Pfam" id="PF01027">
    <property type="entry name" value="Bax1-I"/>
    <property type="match status" value="1"/>
</dbReference>
<feature type="transmembrane region" description="Helical" evidence="6">
    <location>
        <begin position="111"/>
        <end position="131"/>
    </location>
</feature>
<dbReference type="RefSeq" id="WP_205088061.1">
    <property type="nucleotide sequence ID" value="NZ_CAUGKU010000013.1"/>
</dbReference>
<dbReference type="InterPro" id="IPR006214">
    <property type="entry name" value="Bax_inhibitor_1-related"/>
</dbReference>
<evidence type="ECO:0000313" key="8">
    <source>
        <dbReference type="Proteomes" id="UP000707138"/>
    </source>
</evidence>
<proteinExistence type="inferred from homology"/>
<keyword evidence="8" id="KW-1185">Reference proteome</keyword>
<evidence type="ECO:0000313" key="7">
    <source>
        <dbReference type="EMBL" id="MBM6913074.1"/>
    </source>
</evidence>
<feature type="transmembrane region" description="Helical" evidence="6">
    <location>
        <begin position="165"/>
        <end position="185"/>
    </location>
</feature>
<organism evidence="7 8">
    <name type="scientific">Veillonella magna</name>
    <dbReference type="NCBI Taxonomy" id="464322"/>
    <lineage>
        <taxon>Bacteria</taxon>
        <taxon>Bacillati</taxon>
        <taxon>Bacillota</taxon>
        <taxon>Negativicutes</taxon>
        <taxon>Veillonellales</taxon>
        <taxon>Veillonellaceae</taxon>
        <taxon>Veillonella</taxon>
    </lineage>
</organism>
<accession>A0ABS2GFW8</accession>
<gene>
    <name evidence="7" type="ORF">H6A01_07050</name>
</gene>
<keyword evidence="4 6" id="KW-1133">Transmembrane helix</keyword>
<reference evidence="7 8" key="1">
    <citation type="journal article" date="2021" name="Sci. Rep.">
        <title>The distribution of antibiotic resistance genes in chicken gut microbiota commensals.</title>
        <authorList>
            <person name="Juricova H."/>
            <person name="Matiasovicova J."/>
            <person name="Kubasova T."/>
            <person name="Cejkova D."/>
            <person name="Rychlik I."/>
        </authorList>
    </citation>
    <scope>NUCLEOTIDE SEQUENCE [LARGE SCALE GENOMIC DNA]</scope>
    <source>
        <strain evidence="7 8">An537</strain>
    </source>
</reference>
<comment type="subcellular location">
    <subcellularLocation>
        <location evidence="1">Membrane</location>
        <topology evidence="1">Multi-pass membrane protein</topology>
    </subcellularLocation>
</comment>
<keyword evidence="3 6" id="KW-0812">Transmembrane</keyword>
<evidence type="ECO:0000256" key="2">
    <source>
        <dbReference type="ARBA" id="ARBA00010350"/>
    </source>
</evidence>
<dbReference type="PANTHER" id="PTHR23291:SF50">
    <property type="entry name" value="PROTEIN LIFEGUARD 4"/>
    <property type="match status" value="1"/>
</dbReference>
<name>A0ABS2GFW8_9FIRM</name>